<protein>
    <submittedName>
        <fullName evidence="2">N-acetylmuramoyl-L-alanine amidase family 2</fullName>
    </submittedName>
</protein>
<gene>
    <name evidence="2" type="ordered locus">FraEuI1c_0064</name>
</gene>
<dbReference type="InterPro" id="IPR036365">
    <property type="entry name" value="PGBD-like_sf"/>
</dbReference>
<dbReference type="GO" id="GO:0008745">
    <property type="term" value="F:N-acetylmuramoyl-L-alanine amidase activity"/>
    <property type="evidence" value="ECO:0007669"/>
    <property type="project" value="InterPro"/>
</dbReference>
<dbReference type="AlphaFoldDB" id="E3J3F0"/>
<dbReference type="Gene3D" id="1.10.101.10">
    <property type="entry name" value="PGBD-like superfamily/PGBD"/>
    <property type="match status" value="1"/>
</dbReference>
<name>E3J3F0_PSEI1</name>
<dbReference type="Proteomes" id="UP000002484">
    <property type="component" value="Chromosome"/>
</dbReference>
<dbReference type="Gene3D" id="3.40.80.10">
    <property type="entry name" value="Peptidoglycan recognition protein-like"/>
    <property type="match status" value="1"/>
</dbReference>
<dbReference type="RefSeq" id="WP_013421275.1">
    <property type="nucleotide sequence ID" value="NC_014666.1"/>
</dbReference>
<proteinExistence type="predicted"/>
<dbReference type="HOGENOM" id="CLU_065553_0_0_11"/>
<keyword evidence="3" id="KW-1185">Reference proteome</keyword>
<dbReference type="OrthoDB" id="66275at2"/>
<dbReference type="KEGG" id="fri:FraEuI1c_0064"/>
<dbReference type="EMBL" id="CP002299">
    <property type="protein sequence ID" value="ADP78152.1"/>
    <property type="molecule type" value="Genomic_DNA"/>
</dbReference>
<dbReference type="InParanoid" id="E3J3F0"/>
<dbReference type="InterPro" id="IPR036505">
    <property type="entry name" value="Amidase/PGRP_sf"/>
</dbReference>
<dbReference type="STRING" id="298654.FraEuI1c_0064"/>
<evidence type="ECO:0000259" key="1">
    <source>
        <dbReference type="SMART" id="SM00644"/>
    </source>
</evidence>
<organism evidence="2 3">
    <name type="scientific">Pseudofrankia inefficax (strain DSM 45817 / CECT 9037 / DDB 130130 / EuI1c)</name>
    <name type="common">Frankia inefficax</name>
    <dbReference type="NCBI Taxonomy" id="298654"/>
    <lineage>
        <taxon>Bacteria</taxon>
        <taxon>Bacillati</taxon>
        <taxon>Actinomycetota</taxon>
        <taxon>Actinomycetes</taxon>
        <taxon>Frankiales</taxon>
        <taxon>Frankiaceae</taxon>
        <taxon>Pseudofrankia</taxon>
    </lineage>
</organism>
<dbReference type="eggNOG" id="COG3023">
    <property type="taxonomic scope" value="Bacteria"/>
</dbReference>
<dbReference type="SMART" id="SM00644">
    <property type="entry name" value="Ami_2"/>
    <property type="match status" value="1"/>
</dbReference>
<sequence>MAATRYPSATWRPVVNTSGTMIEPTRGLIPHVQQGNGSLYGMFNTPSTQVSSHLWLSKGGGWEQYVDLADKAWAEAAGNPYWISVECEGFDTEDYSPIQVQRLAEFYAWGMTEFGWKAEITDSVDGYGIGTHRMGGTAWGGHSCPGDIRANRRQDVLSAALALNGTPPPTPNPSQAQQRYVNMPTLRSGSKGSAVVTLQNALNIIFGHEAPTGDPNRLVPDGSFGPATLARVGSLQRLNSPYYGPIGVDGVVGRQTWLKIGYILTGMNRSV</sequence>
<dbReference type="eggNOG" id="COG3409">
    <property type="taxonomic scope" value="Bacteria"/>
</dbReference>
<dbReference type="InterPro" id="IPR036366">
    <property type="entry name" value="PGBDSf"/>
</dbReference>
<evidence type="ECO:0000313" key="2">
    <source>
        <dbReference type="EMBL" id="ADP78152.1"/>
    </source>
</evidence>
<dbReference type="SUPFAM" id="SSF47090">
    <property type="entry name" value="PGBD-like"/>
    <property type="match status" value="1"/>
</dbReference>
<evidence type="ECO:0000313" key="3">
    <source>
        <dbReference type="Proteomes" id="UP000002484"/>
    </source>
</evidence>
<feature type="domain" description="N-acetylmuramoyl-L-alanine amidase" evidence="1">
    <location>
        <begin position="10"/>
        <end position="146"/>
    </location>
</feature>
<accession>E3J3F0</accession>
<dbReference type="Pfam" id="PF01510">
    <property type="entry name" value="Amidase_2"/>
    <property type="match status" value="1"/>
</dbReference>
<reference evidence="2 3" key="1">
    <citation type="submission" date="2010-10" db="EMBL/GenBank/DDBJ databases">
        <title>Complete sequence of Frankia sp. EuI1c.</title>
        <authorList>
            <consortium name="US DOE Joint Genome Institute"/>
            <person name="Lucas S."/>
            <person name="Copeland A."/>
            <person name="Lapidus A."/>
            <person name="Cheng J.-F."/>
            <person name="Bruce D."/>
            <person name="Goodwin L."/>
            <person name="Pitluck S."/>
            <person name="Chertkov O."/>
            <person name="Detter J.C."/>
            <person name="Han C."/>
            <person name="Tapia R."/>
            <person name="Land M."/>
            <person name="Hauser L."/>
            <person name="Jeffries C."/>
            <person name="Kyrpides N."/>
            <person name="Ivanova N."/>
            <person name="Mikhailova N."/>
            <person name="Beauchemin N."/>
            <person name="Sen A."/>
            <person name="Sur S.A."/>
            <person name="Gtari M."/>
            <person name="Wall L."/>
            <person name="Tisa L."/>
            <person name="Woyke T."/>
        </authorList>
    </citation>
    <scope>NUCLEOTIDE SEQUENCE [LARGE SCALE GENOMIC DNA]</scope>
    <source>
        <strain evidence="3">DSM 45817 / CECT 9037 / EuI1c</strain>
    </source>
</reference>
<dbReference type="SUPFAM" id="SSF55846">
    <property type="entry name" value="N-acetylmuramoyl-L-alanine amidase-like"/>
    <property type="match status" value="1"/>
</dbReference>
<dbReference type="InterPro" id="IPR002502">
    <property type="entry name" value="Amidase_domain"/>
</dbReference>
<dbReference type="GO" id="GO:0009253">
    <property type="term" value="P:peptidoglycan catabolic process"/>
    <property type="evidence" value="ECO:0007669"/>
    <property type="project" value="InterPro"/>
</dbReference>